<sequence length="521" mass="59418">MAPIFISIHRFLSKLDMPVLVGLPVVVVILHYGLLRPRLYGRLRHVPGPWHSKISGLLLAIHDLFYRRNDQILQWHRLYGPVIRIAPNEVSVATLQATKDVYGSSRRWEKSGYFDHFMGYGTRSVFATKPYEEHRKKRRLTSSFYRASTIYKLPEIERHIQERSLAVLSQIQPGQETDVYSLTDWYALDNITFLVLGPQYCTHSVDHDCLERHLLMDLKYQQFVGPLRVRFPQLYKYASRFLATLSRHFGFLVADDELALWCQSRLQTAANDPAATQTHSLLQHLSNTDKAHIGEGTADLQYIGAEVLDNINAAEATIAVTATYLIWRLTEAPQWQRRIRAELSRLPIQEDGSLAFADVNDNVPSLEACLREVYRLHPASSGRAERIVPKGGHYMSGIYLPENTIVTTSVQALHRDEAIYSDPNLFVPERWLDQDEETWKLRDAQLIPFGYGGRICLGKALATMELKLLMARLYRNHETVMTASSTAESMRQCSTHDAVPKGLKCVVRFQMAGRAADRISG</sequence>
<keyword evidence="7" id="KW-0503">Monooxygenase</keyword>
<dbReference type="PANTHER" id="PTHR24305">
    <property type="entry name" value="CYTOCHROME P450"/>
    <property type="match status" value="1"/>
</dbReference>
<accession>A0AB34FFI6</accession>
<keyword evidence="8" id="KW-1133">Transmembrane helix</keyword>
<dbReference type="Gene3D" id="1.10.630.10">
    <property type="entry name" value="Cytochrome P450"/>
    <property type="match status" value="1"/>
</dbReference>
<comment type="cofactor">
    <cofactor evidence="1 6">
        <name>heme</name>
        <dbReference type="ChEBI" id="CHEBI:30413"/>
    </cofactor>
</comment>
<keyword evidence="8" id="KW-0812">Transmembrane</keyword>
<evidence type="ECO:0000313" key="9">
    <source>
        <dbReference type="EMBL" id="KAJ6437581.1"/>
    </source>
</evidence>
<keyword evidence="7" id="KW-0560">Oxidoreductase</keyword>
<keyword evidence="4 6" id="KW-0479">Metal-binding</keyword>
<feature type="transmembrane region" description="Helical" evidence="8">
    <location>
        <begin position="17"/>
        <end position="35"/>
    </location>
</feature>
<evidence type="ECO:0000256" key="3">
    <source>
        <dbReference type="ARBA" id="ARBA00022617"/>
    </source>
</evidence>
<dbReference type="AlphaFoldDB" id="A0AB34FFI6"/>
<evidence type="ECO:0000256" key="1">
    <source>
        <dbReference type="ARBA" id="ARBA00001971"/>
    </source>
</evidence>
<evidence type="ECO:0000256" key="6">
    <source>
        <dbReference type="PIRSR" id="PIRSR602401-1"/>
    </source>
</evidence>
<keyword evidence="5 6" id="KW-0408">Iron</keyword>
<evidence type="ECO:0000313" key="10">
    <source>
        <dbReference type="Proteomes" id="UP001163105"/>
    </source>
</evidence>
<keyword evidence="3 6" id="KW-0349">Heme</keyword>
<evidence type="ECO:0000256" key="4">
    <source>
        <dbReference type="ARBA" id="ARBA00022723"/>
    </source>
</evidence>
<dbReference type="InterPro" id="IPR050121">
    <property type="entry name" value="Cytochrome_P450_monoxygenase"/>
</dbReference>
<gene>
    <name evidence="9" type="ORF">O9K51_09787</name>
</gene>
<dbReference type="InterPro" id="IPR002401">
    <property type="entry name" value="Cyt_P450_E_grp-I"/>
</dbReference>
<evidence type="ECO:0000256" key="7">
    <source>
        <dbReference type="RuleBase" id="RU000461"/>
    </source>
</evidence>
<evidence type="ECO:0000256" key="5">
    <source>
        <dbReference type="ARBA" id="ARBA00023004"/>
    </source>
</evidence>
<dbReference type="InterPro" id="IPR036396">
    <property type="entry name" value="Cyt_P450_sf"/>
</dbReference>
<name>A0AB34FFI6_9HYPO</name>
<keyword evidence="10" id="KW-1185">Reference proteome</keyword>
<dbReference type="SUPFAM" id="SSF48264">
    <property type="entry name" value="Cytochrome P450"/>
    <property type="match status" value="1"/>
</dbReference>
<dbReference type="GO" id="GO:0020037">
    <property type="term" value="F:heme binding"/>
    <property type="evidence" value="ECO:0007669"/>
    <property type="project" value="InterPro"/>
</dbReference>
<dbReference type="GO" id="GO:0005506">
    <property type="term" value="F:iron ion binding"/>
    <property type="evidence" value="ECO:0007669"/>
    <property type="project" value="InterPro"/>
</dbReference>
<evidence type="ECO:0000256" key="8">
    <source>
        <dbReference type="SAM" id="Phobius"/>
    </source>
</evidence>
<dbReference type="GO" id="GO:0004497">
    <property type="term" value="F:monooxygenase activity"/>
    <property type="evidence" value="ECO:0007669"/>
    <property type="project" value="UniProtKB-KW"/>
</dbReference>
<dbReference type="InterPro" id="IPR001128">
    <property type="entry name" value="Cyt_P450"/>
</dbReference>
<dbReference type="GO" id="GO:0016705">
    <property type="term" value="F:oxidoreductase activity, acting on paired donors, with incorporation or reduction of molecular oxygen"/>
    <property type="evidence" value="ECO:0007669"/>
    <property type="project" value="InterPro"/>
</dbReference>
<comment type="similarity">
    <text evidence="2 7">Belongs to the cytochrome P450 family.</text>
</comment>
<comment type="caution">
    <text evidence="9">The sequence shown here is derived from an EMBL/GenBank/DDBJ whole genome shotgun (WGS) entry which is preliminary data.</text>
</comment>
<feature type="binding site" description="axial binding residue" evidence="6">
    <location>
        <position position="456"/>
    </location>
    <ligand>
        <name>heme</name>
        <dbReference type="ChEBI" id="CHEBI:30413"/>
    </ligand>
    <ligandPart>
        <name>Fe</name>
        <dbReference type="ChEBI" id="CHEBI:18248"/>
    </ligandPart>
</feature>
<dbReference type="EMBL" id="JAQHRD010000011">
    <property type="protein sequence ID" value="KAJ6437581.1"/>
    <property type="molecule type" value="Genomic_DNA"/>
</dbReference>
<dbReference type="InterPro" id="IPR017972">
    <property type="entry name" value="Cyt_P450_CS"/>
</dbReference>
<dbReference type="Proteomes" id="UP001163105">
    <property type="component" value="Unassembled WGS sequence"/>
</dbReference>
<dbReference type="Pfam" id="PF00067">
    <property type="entry name" value="p450"/>
    <property type="match status" value="1"/>
</dbReference>
<evidence type="ECO:0000256" key="2">
    <source>
        <dbReference type="ARBA" id="ARBA00010617"/>
    </source>
</evidence>
<proteinExistence type="inferred from homology"/>
<dbReference type="PANTHER" id="PTHR24305:SF166">
    <property type="entry name" value="CYTOCHROME P450 12A4, MITOCHONDRIAL-RELATED"/>
    <property type="match status" value="1"/>
</dbReference>
<protein>
    <submittedName>
        <fullName evidence="9">Benzoate 4-monooxygenase cytochrome P450</fullName>
    </submittedName>
</protein>
<reference evidence="9" key="1">
    <citation type="submission" date="2023-01" db="EMBL/GenBank/DDBJ databases">
        <title>The growth and conidiation of Purpureocillium lavendulum are regulated by nitrogen source and histone H3K14 acetylation.</title>
        <authorList>
            <person name="Tang P."/>
            <person name="Han J."/>
            <person name="Zhang C."/>
            <person name="Tang P."/>
            <person name="Qi F."/>
            <person name="Zhang K."/>
            <person name="Liang L."/>
        </authorList>
    </citation>
    <scope>NUCLEOTIDE SEQUENCE</scope>
    <source>
        <strain evidence="9">YMF1.00683</strain>
    </source>
</reference>
<dbReference type="CDD" id="cd11059">
    <property type="entry name" value="CYP_fungal"/>
    <property type="match status" value="1"/>
</dbReference>
<dbReference type="PRINTS" id="PR00385">
    <property type="entry name" value="P450"/>
</dbReference>
<dbReference type="PRINTS" id="PR00463">
    <property type="entry name" value="EP450I"/>
</dbReference>
<dbReference type="PROSITE" id="PS00086">
    <property type="entry name" value="CYTOCHROME_P450"/>
    <property type="match status" value="1"/>
</dbReference>
<keyword evidence="8" id="KW-0472">Membrane</keyword>
<organism evidence="9 10">
    <name type="scientific">Purpureocillium lavendulum</name>
    <dbReference type="NCBI Taxonomy" id="1247861"/>
    <lineage>
        <taxon>Eukaryota</taxon>
        <taxon>Fungi</taxon>
        <taxon>Dikarya</taxon>
        <taxon>Ascomycota</taxon>
        <taxon>Pezizomycotina</taxon>
        <taxon>Sordariomycetes</taxon>
        <taxon>Hypocreomycetidae</taxon>
        <taxon>Hypocreales</taxon>
        <taxon>Ophiocordycipitaceae</taxon>
        <taxon>Purpureocillium</taxon>
    </lineage>
</organism>